<dbReference type="EMBL" id="AZTB01000074">
    <property type="protein sequence ID" value="KGG79618.1"/>
    <property type="molecule type" value="Genomic_DNA"/>
</dbReference>
<dbReference type="AlphaFoldDB" id="A0A096BFX9"/>
<dbReference type="Proteomes" id="UP000029622">
    <property type="component" value="Unassembled WGS sequence"/>
</dbReference>
<gene>
    <name evidence="1" type="ORF">Y919_11005</name>
</gene>
<protein>
    <submittedName>
        <fullName evidence="1">Uncharacterized protein</fullName>
    </submittedName>
</protein>
<reference evidence="1 2" key="1">
    <citation type="submission" date="2013-12" db="EMBL/GenBank/DDBJ databases">
        <title>Draft genome sequence of Caloranaerobacter sp. H53214.</title>
        <authorList>
            <person name="Jiang L.J."/>
            <person name="Shao Z.Z."/>
            <person name="Long M.N."/>
        </authorList>
    </citation>
    <scope>NUCLEOTIDE SEQUENCE [LARGE SCALE GENOMIC DNA]</scope>
    <source>
        <strain evidence="1 2">H53214</strain>
    </source>
</reference>
<dbReference type="RefSeq" id="WP_035164750.1">
    <property type="nucleotide sequence ID" value="NZ_AZTB01000074.1"/>
</dbReference>
<accession>A0A096BFX9</accession>
<organism evidence="1 2">
    <name type="scientific">Caloranaerobacter azorensis H53214</name>
    <dbReference type="NCBI Taxonomy" id="1156417"/>
    <lineage>
        <taxon>Bacteria</taxon>
        <taxon>Bacillati</taxon>
        <taxon>Bacillota</taxon>
        <taxon>Tissierellia</taxon>
        <taxon>Tissierellales</taxon>
        <taxon>Thermohalobacteraceae</taxon>
        <taxon>Caloranaerobacter</taxon>
    </lineage>
</organism>
<name>A0A096BFX9_9FIRM</name>
<comment type="caution">
    <text evidence="1">The sequence shown here is derived from an EMBL/GenBank/DDBJ whole genome shotgun (WGS) entry which is preliminary data.</text>
</comment>
<evidence type="ECO:0000313" key="1">
    <source>
        <dbReference type="EMBL" id="KGG79618.1"/>
    </source>
</evidence>
<evidence type="ECO:0000313" key="2">
    <source>
        <dbReference type="Proteomes" id="UP000029622"/>
    </source>
</evidence>
<proteinExistence type="predicted"/>
<sequence>MKYNESGYVIRISERVLIQMCLSGLEAYCIFHKESGKKKNKLETYGQIWGHEVRLPNNRVLYCIEMLTIDTSAVRGKDFVECNEDALMLKRDIMTSFWPQYDFLGDFHTHPYNHYKEVLDNKWYEFSEGDYESIENWSDYWKKHNYRVGIVLSIANMKRSSSKEPSWIDNSTIEFTLGNYRFWIKGYVSYQDEKGNLKLTKHDDKNVILDCPSIVGLIGDYCDFGRVIDERGLKHKCGSI</sequence>
<dbReference type="STRING" id="1156417.Y919_11005"/>